<dbReference type="InterPro" id="IPR036259">
    <property type="entry name" value="MFS_trans_sf"/>
</dbReference>
<dbReference type="PANTHER" id="PTHR23534">
    <property type="entry name" value="MFS PERMEASE"/>
    <property type="match status" value="1"/>
</dbReference>
<dbReference type="SUPFAM" id="SSF103473">
    <property type="entry name" value="MFS general substrate transporter"/>
    <property type="match status" value="1"/>
</dbReference>
<evidence type="ECO:0000256" key="6">
    <source>
        <dbReference type="SAM" id="Phobius"/>
    </source>
</evidence>
<feature type="transmembrane region" description="Helical" evidence="6">
    <location>
        <begin position="214"/>
        <end position="232"/>
    </location>
</feature>
<dbReference type="InterPro" id="IPR020846">
    <property type="entry name" value="MFS_dom"/>
</dbReference>
<feature type="domain" description="Major facilitator superfamily (MFS) profile" evidence="7">
    <location>
        <begin position="50"/>
        <end position="451"/>
    </location>
</feature>
<dbReference type="InterPro" id="IPR011701">
    <property type="entry name" value="MFS"/>
</dbReference>
<feature type="transmembrane region" description="Helical" evidence="6">
    <location>
        <begin position="360"/>
        <end position="380"/>
    </location>
</feature>
<dbReference type="STRING" id="46177.SAMN05660976_04643"/>
<evidence type="ECO:0000313" key="8">
    <source>
        <dbReference type="EMBL" id="SEM25914.1"/>
    </source>
</evidence>
<evidence type="ECO:0000313" key="9">
    <source>
        <dbReference type="Proteomes" id="UP000198953"/>
    </source>
</evidence>
<feature type="transmembrane region" description="Helical" evidence="6">
    <location>
        <begin position="82"/>
        <end position="104"/>
    </location>
</feature>
<feature type="transmembrane region" description="Helical" evidence="6">
    <location>
        <begin position="401"/>
        <end position="422"/>
    </location>
</feature>
<evidence type="ECO:0000256" key="4">
    <source>
        <dbReference type="ARBA" id="ARBA00023136"/>
    </source>
</evidence>
<gene>
    <name evidence="8" type="ORF">SAMN05660976_04643</name>
</gene>
<dbReference type="GO" id="GO:0022857">
    <property type="term" value="F:transmembrane transporter activity"/>
    <property type="evidence" value="ECO:0007669"/>
    <property type="project" value="InterPro"/>
</dbReference>
<feature type="transmembrane region" description="Helical" evidence="6">
    <location>
        <begin position="51"/>
        <end position="76"/>
    </location>
</feature>
<evidence type="ECO:0000256" key="5">
    <source>
        <dbReference type="SAM" id="MobiDB-lite"/>
    </source>
</evidence>
<feature type="transmembrane region" description="Helical" evidence="6">
    <location>
        <begin position="116"/>
        <end position="136"/>
    </location>
</feature>
<feature type="transmembrane region" description="Helical" evidence="6">
    <location>
        <begin position="142"/>
        <end position="164"/>
    </location>
</feature>
<evidence type="ECO:0000259" key="7">
    <source>
        <dbReference type="PROSITE" id="PS50850"/>
    </source>
</evidence>
<reference evidence="8 9" key="1">
    <citation type="submission" date="2016-10" db="EMBL/GenBank/DDBJ databases">
        <authorList>
            <person name="de Groot N.N."/>
        </authorList>
    </citation>
    <scope>NUCLEOTIDE SEQUENCE [LARGE SCALE GENOMIC DNA]</scope>
    <source>
        <strain evidence="8 9">DSM 43357</strain>
    </source>
</reference>
<dbReference type="Proteomes" id="UP000198953">
    <property type="component" value="Unassembled WGS sequence"/>
</dbReference>
<keyword evidence="4 6" id="KW-0472">Membrane</keyword>
<feature type="compositionally biased region" description="Basic and acidic residues" evidence="5">
    <location>
        <begin position="1"/>
        <end position="14"/>
    </location>
</feature>
<feature type="transmembrane region" description="Helical" evidence="6">
    <location>
        <begin position="303"/>
        <end position="321"/>
    </location>
</feature>
<protein>
    <submittedName>
        <fullName evidence="8">Predicted arabinose efflux permease, MFS family</fullName>
    </submittedName>
</protein>
<accession>A0A1H7WX66</accession>
<name>A0A1H7WX66_9ACTN</name>
<dbReference type="PANTHER" id="PTHR23534:SF1">
    <property type="entry name" value="MAJOR FACILITATOR SUPERFAMILY PROTEIN"/>
    <property type="match status" value="1"/>
</dbReference>
<evidence type="ECO:0000256" key="3">
    <source>
        <dbReference type="ARBA" id="ARBA00022989"/>
    </source>
</evidence>
<feature type="transmembrane region" description="Helical" evidence="6">
    <location>
        <begin position="271"/>
        <end position="291"/>
    </location>
</feature>
<feature type="region of interest" description="Disordered" evidence="5">
    <location>
        <begin position="1"/>
        <end position="34"/>
    </location>
</feature>
<dbReference type="GO" id="GO:0005886">
    <property type="term" value="C:plasma membrane"/>
    <property type="evidence" value="ECO:0007669"/>
    <property type="project" value="UniProtKB-SubCell"/>
</dbReference>
<evidence type="ECO:0000256" key="2">
    <source>
        <dbReference type="ARBA" id="ARBA00022692"/>
    </source>
</evidence>
<dbReference type="OrthoDB" id="9776171at2"/>
<dbReference type="AlphaFoldDB" id="A0A1H7WX66"/>
<comment type="subcellular location">
    <subcellularLocation>
        <location evidence="1">Cell membrane</location>
        <topology evidence="1">Multi-pass membrane protein</topology>
    </subcellularLocation>
</comment>
<dbReference type="Pfam" id="PF07690">
    <property type="entry name" value="MFS_1"/>
    <property type="match status" value="1"/>
</dbReference>
<keyword evidence="2 6" id="KW-0812">Transmembrane</keyword>
<feature type="transmembrane region" description="Helical" evidence="6">
    <location>
        <begin position="333"/>
        <end position="354"/>
    </location>
</feature>
<keyword evidence="3 6" id="KW-1133">Transmembrane helix</keyword>
<proteinExistence type="predicted"/>
<feature type="transmembrane region" description="Helical" evidence="6">
    <location>
        <begin position="428"/>
        <end position="448"/>
    </location>
</feature>
<organism evidence="8 9">
    <name type="scientific">Nonomuraea pusilla</name>
    <dbReference type="NCBI Taxonomy" id="46177"/>
    <lineage>
        <taxon>Bacteria</taxon>
        <taxon>Bacillati</taxon>
        <taxon>Actinomycetota</taxon>
        <taxon>Actinomycetes</taxon>
        <taxon>Streptosporangiales</taxon>
        <taxon>Streptosporangiaceae</taxon>
        <taxon>Nonomuraea</taxon>
    </lineage>
</organism>
<dbReference type="Gene3D" id="1.20.1250.20">
    <property type="entry name" value="MFS general substrate transporter like domains"/>
    <property type="match status" value="1"/>
</dbReference>
<evidence type="ECO:0000256" key="1">
    <source>
        <dbReference type="ARBA" id="ARBA00004651"/>
    </source>
</evidence>
<dbReference type="PROSITE" id="PS50850">
    <property type="entry name" value="MFS"/>
    <property type="match status" value="1"/>
</dbReference>
<dbReference type="EMBL" id="FOBF01000011">
    <property type="protein sequence ID" value="SEM25914.1"/>
    <property type="molecule type" value="Genomic_DNA"/>
</dbReference>
<sequence>MSLPRRPDVPEPRLPRRPVRSPLSKEHSPVTTDVPARIEDLPRRQAQRRSLIVLVAAQVLSGAGLAAGVTVGALLAQDMLGSTGLAGLPSAVGTAGSALAAVAVGRVSQAHGRRPGLAAGYLAGAVGSVGVIAAAVAGSPVLLFLALFVYGAGTATNLLARYAGADLAAPAHRARAASTVLVATTLGGVAGPSLAAPTGHLAHALGIPDLAGPFLLAGAAYALAASVLAIWLRPDPLRLARALEAEAAAAPYRQPGDADGRPRPAVERRRPAVLVGALIMVVTQLIMVAIMTMTPVHMHDHGHGAAASGLMIAVHIGAMYLPSPLTGWLADRYGSLTIAAASGSALLAAGVVAARAPDDSVASFAVALALLGLGWNLGLVSGTAIITDAVPLATRARTQGLVDVSVSIAGATGGLASGLVVAVAGYPVLAIGGGVLALAIVPAVVAAARSR</sequence>
<keyword evidence="9" id="KW-1185">Reference proteome</keyword>
<feature type="transmembrane region" description="Helical" evidence="6">
    <location>
        <begin position="176"/>
        <end position="194"/>
    </location>
</feature>